<evidence type="ECO:0000313" key="3">
    <source>
        <dbReference type="EMBL" id="MEE2051320.1"/>
    </source>
</evidence>
<dbReference type="Gene3D" id="3.40.710.10">
    <property type="entry name" value="DD-peptidase/beta-lactamase superfamily"/>
    <property type="match status" value="1"/>
</dbReference>
<name>A0ABU7KPU3_9ACTN</name>
<dbReference type="EC" id="3.1.1.103" evidence="3"/>
<reference evidence="3 4" key="1">
    <citation type="submission" date="2023-07" db="EMBL/GenBank/DDBJ databases">
        <authorList>
            <person name="Girao M."/>
            <person name="Carvalho M.F."/>
        </authorList>
    </citation>
    <scope>NUCLEOTIDE SEQUENCE [LARGE SCALE GENOMIC DNA]</scope>
    <source>
        <strain evidence="3 4">66/93</strain>
    </source>
</reference>
<dbReference type="InterPro" id="IPR012338">
    <property type="entry name" value="Beta-lactam/transpept-like"/>
</dbReference>
<evidence type="ECO:0000313" key="4">
    <source>
        <dbReference type="Proteomes" id="UP001348641"/>
    </source>
</evidence>
<sequence>MVAARQTPGGVVAAGTVGGSVTEYAATGTTGVGGSVASGPTTFYDVASLTKVVATWPLVGRAVAHGLLDLEAPVSDHIRTAIPGPGAAVTVRQILTHTSGLMPATRLDRYTGDSRDLAEMILSEPLDTPGEHRYINRGFILLGLLLARVHGKSLRALVDDLGGGLGGGLGLSGLRYGPFLADDRVAPTERRLVGGCPLHGVVHDENAAALGGVAGHAGVFAHAQGLAELAHHFLSARQGRGALKDIGAYVGESWKPAVRVDAANSRGLAWLITDTGLVHHRGFTGTGMYLDPATGRYLVVLTNAIAYGRERHGLAELHALALAQFDD</sequence>
<dbReference type="InterPro" id="IPR050789">
    <property type="entry name" value="Diverse_Enzym_Activities"/>
</dbReference>
<evidence type="ECO:0000256" key="1">
    <source>
        <dbReference type="ARBA" id="ARBA00022801"/>
    </source>
</evidence>
<dbReference type="PANTHER" id="PTHR43283">
    <property type="entry name" value="BETA-LACTAMASE-RELATED"/>
    <property type="match status" value="1"/>
</dbReference>
<dbReference type="RefSeq" id="WP_330158494.1">
    <property type="nucleotide sequence ID" value="NZ_JAUUCC010000027.1"/>
</dbReference>
<dbReference type="EMBL" id="JAUUCC010000027">
    <property type="protein sequence ID" value="MEE2051320.1"/>
    <property type="molecule type" value="Genomic_DNA"/>
</dbReference>
<organism evidence="3 4">
    <name type="scientific">Nocardiopsis tropica</name>
    <dbReference type="NCBI Taxonomy" id="109330"/>
    <lineage>
        <taxon>Bacteria</taxon>
        <taxon>Bacillati</taxon>
        <taxon>Actinomycetota</taxon>
        <taxon>Actinomycetes</taxon>
        <taxon>Streptosporangiales</taxon>
        <taxon>Nocardiopsidaceae</taxon>
        <taxon>Nocardiopsis</taxon>
    </lineage>
</organism>
<comment type="caution">
    <text evidence="3">The sequence shown here is derived from an EMBL/GenBank/DDBJ whole genome shotgun (WGS) entry which is preliminary data.</text>
</comment>
<proteinExistence type="predicted"/>
<accession>A0ABU7KPU3</accession>
<gene>
    <name evidence="3" type="ORF">Q8A49_12535</name>
</gene>
<dbReference type="Pfam" id="PF00144">
    <property type="entry name" value="Beta-lactamase"/>
    <property type="match status" value="1"/>
</dbReference>
<evidence type="ECO:0000259" key="2">
    <source>
        <dbReference type="Pfam" id="PF00144"/>
    </source>
</evidence>
<keyword evidence="1 3" id="KW-0378">Hydrolase</keyword>
<feature type="domain" description="Beta-lactamase-related" evidence="2">
    <location>
        <begin position="9"/>
        <end position="321"/>
    </location>
</feature>
<dbReference type="PANTHER" id="PTHR43283:SF11">
    <property type="entry name" value="BETA-LACTAMASE-RELATED DOMAIN-CONTAINING PROTEIN"/>
    <property type="match status" value="1"/>
</dbReference>
<dbReference type="InterPro" id="IPR001466">
    <property type="entry name" value="Beta-lactam-related"/>
</dbReference>
<dbReference type="SUPFAM" id="SSF56601">
    <property type="entry name" value="beta-lactamase/transpeptidase-like"/>
    <property type="match status" value="1"/>
</dbReference>
<dbReference type="GO" id="GO:0016787">
    <property type="term" value="F:hydrolase activity"/>
    <property type="evidence" value="ECO:0007669"/>
    <property type="project" value="UniProtKB-KW"/>
</dbReference>
<dbReference type="Proteomes" id="UP001348641">
    <property type="component" value="Unassembled WGS sequence"/>
</dbReference>
<protein>
    <submittedName>
        <fullName evidence="3">Serine hydrolase domain-containing protein</fullName>
        <ecNumber evidence="3">3.1.1.103</ecNumber>
    </submittedName>
</protein>